<reference evidence="2" key="1">
    <citation type="submission" date="2023-10" db="EMBL/GenBank/DDBJ databases">
        <title>Chromosome-level genome of the transformable northern wattle, Acacia crassicarpa.</title>
        <authorList>
            <person name="Massaro I."/>
            <person name="Sinha N.R."/>
            <person name="Poethig S."/>
            <person name="Leichty A.R."/>
        </authorList>
    </citation>
    <scope>NUCLEOTIDE SEQUENCE</scope>
    <source>
        <strain evidence="2">Acra3RX</strain>
        <tissue evidence="2">Leaf</tissue>
    </source>
</reference>
<sequence length="346" mass="40200">MNYILWNVRGAGARSLPSLIRGIVRSFGVDFMALFETRCSGLKAHQVAASMGFPNFNIVDADGFKGGIWCLWSNRFRTVEVLESTNQYVHVRFTSQRMQTWEMTFVYGSPNIVLRRALWQDLMRLCLSIHVPWCLGGDFNATLANEERCSWRFPKGSDREFCRFVEDAYLHDLGFIGPPFTWKRTGVESRLDRVLGSNSWQETFPNSVATHLNWYKSDHRPLLLQTEGLPMGHRVDRPFRFLAAWVLDERFSPFVSDNWNNDLPWSVNVDEFTTACGKWNKQVFGHTDARKRQLLGRLNGITRTEARFGLSVELEELQRSLWHQLEEVLLQESLIWAQKARSDWVV</sequence>
<gene>
    <name evidence="2" type="ORF">QN277_027794</name>
</gene>
<name>A0AAE1MEG5_9FABA</name>
<dbReference type="GO" id="GO:0003824">
    <property type="term" value="F:catalytic activity"/>
    <property type="evidence" value="ECO:0007669"/>
    <property type="project" value="InterPro"/>
</dbReference>
<protein>
    <recommendedName>
        <fullName evidence="1">Endonuclease/exonuclease/phosphatase domain-containing protein</fullName>
    </recommendedName>
</protein>
<dbReference type="SUPFAM" id="SSF56219">
    <property type="entry name" value="DNase I-like"/>
    <property type="match status" value="1"/>
</dbReference>
<evidence type="ECO:0000259" key="1">
    <source>
        <dbReference type="Pfam" id="PF03372"/>
    </source>
</evidence>
<dbReference type="InterPro" id="IPR005135">
    <property type="entry name" value="Endo/exonuclease/phosphatase"/>
</dbReference>
<dbReference type="Pfam" id="PF03372">
    <property type="entry name" value="Exo_endo_phos"/>
    <property type="match status" value="1"/>
</dbReference>
<dbReference type="AlphaFoldDB" id="A0AAE1MEG5"/>
<dbReference type="PANTHER" id="PTHR33710">
    <property type="entry name" value="BNAC02G09200D PROTEIN"/>
    <property type="match status" value="1"/>
</dbReference>
<evidence type="ECO:0000313" key="3">
    <source>
        <dbReference type="Proteomes" id="UP001293593"/>
    </source>
</evidence>
<organism evidence="2 3">
    <name type="scientific">Acacia crassicarpa</name>
    <name type="common">northern wattle</name>
    <dbReference type="NCBI Taxonomy" id="499986"/>
    <lineage>
        <taxon>Eukaryota</taxon>
        <taxon>Viridiplantae</taxon>
        <taxon>Streptophyta</taxon>
        <taxon>Embryophyta</taxon>
        <taxon>Tracheophyta</taxon>
        <taxon>Spermatophyta</taxon>
        <taxon>Magnoliopsida</taxon>
        <taxon>eudicotyledons</taxon>
        <taxon>Gunneridae</taxon>
        <taxon>Pentapetalae</taxon>
        <taxon>rosids</taxon>
        <taxon>fabids</taxon>
        <taxon>Fabales</taxon>
        <taxon>Fabaceae</taxon>
        <taxon>Caesalpinioideae</taxon>
        <taxon>mimosoid clade</taxon>
        <taxon>Acacieae</taxon>
        <taxon>Acacia</taxon>
    </lineage>
</organism>
<keyword evidence="3" id="KW-1185">Reference proteome</keyword>
<evidence type="ECO:0000313" key="2">
    <source>
        <dbReference type="EMBL" id="KAK4262210.1"/>
    </source>
</evidence>
<accession>A0AAE1MEG5</accession>
<dbReference type="InterPro" id="IPR036691">
    <property type="entry name" value="Endo/exonu/phosph_ase_sf"/>
</dbReference>
<feature type="domain" description="Endonuclease/exonuclease/phosphatase" evidence="1">
    <location>
        <begin position="6"/>
        <end position="219"/>
    </location>
</feature>
<comment type="caution">
    <text evidence="2">The sequence shown here is derived from an EMBL/GenBank/DDBJ whole genome shotgun (WGS) entry which is preliminary data.</text>
</comment>
<dbReference type="Gene3D" id="3.60.10.10">
    <property type="entry name" value="Endonuclease/exonuclease/phosphatase"/>
    <property type="match status" value="1"/>
</dbReference>
<proteinExistence type="predicted"/>
<dbReference type="PANTHER" id="PTHR33710:SF77">
    <property type="entry name" value="DNASE I-LIKE SUPERFAMILY PROTEIN"/>
    <property type="match status" value="1"/>
</dbReference>
<dbReference type="Proteomes" id="UP001293593">
    <property type="component" value="Unassembled WGS sequence"/>
</dbReference>
<dbReference type="EMBL" id="JAWXYG010000009">
    <property type="protein sequence ID" value="KAK4262210.1"/>
    <property type="molecule type" value="Genomic_DNA"/>
</dbReference>